<dbReference type="InterPro" id="IPR001810">
    <property type="entry name" value="F-box_dom"/>
</dbReference>
<feature type="region of interest" description="Disordered" evidence="1">
    <location>
        <begin position="1"/>
        <end position="24"/>
    </location>
</feature>
<organism evidence="3 4">
    <name type="scientific">Cladophialophora carrionii</name>
    <dbReference type="NCBI Taxonomy" id="86049"/>
    <lineage>
        <taxon>Eukaryota</taxon>
        <taxon>Fungi</taxon>
        <taxon>Dikarya</taxon>
        <taxon>Ascomycota</taxon>
        <taxon>Pezizomycotina</taxon>
        <taxon>Eurotiomycetes</taxon>
        <taxon>Chaetothyriomycetidae</taxon>
        <taxon>Chaetothyriales</taxon>
        <taxon>Herpotrichiellaceae</taxon>
        <taxon>Cladophialophora</taxon>
    </lineage>
</organism>
<dbReference type="AlphaFoldDB" id="A0A1C1CNI8"/>
<proteinExistence type="predicted"/>
<evidence type="ECO:0000256" key="1">
    <source>
        <dbReference type="SAM" id="MobiDB-lite"/>
    </source>
</evidence>
<sequence length="370" mass="40625">MVTTVKDTTASWEPPNATTDPLETKPISVFSAPTSEDTLNNANDHAANLHQTRCLPGPIIVAVSVPAPSLHPNPRNSKTTTRQPLAGSAPEILLEIIKHLDAPSVVCLALTSRTTYTLILQNFRVSRLCKLCPKDVRAPIPRALRPHAYNILAPDTEVASKGWRVENLTLPPSSTLELGTDKPRRNRNLLLMIERMAYIRRVAWHPIMFRPSTRTPPSGERPVHVQTPPSGERSVHVQTPPSSERPVHVQTPPSGERSVHVQTPPSSERSVHVQTPPSSQASILVSPAPQSAQPPRSYSGLNIPCPVPECRAYLDWCALQGREEGRGVIVEMRVFGLKATWARREVESVEYLVLRALLSRAHAGLGGRPI</sequence>
<protein>
    <recommendedName>
        <fullName evidence="2">F-box domain-containing protein</fullName>
    </recommendedName>
</protein>
<comment type="caution">
    <text evidence="3">The sequence shown here is derived from an EMBL/GenBank/DDBJ whole genome shotgun (WGS) entry which is preliminary data.</text>
</comment>
<evidence type="ECO:0000313" key="3">
    <source>
        <dbReference type="EMBL" id="OCT50076.1"/>
    </source>
</evidence>
<feature type="compositionally biased region" description="Polar residues" evidence="1">
    <location>
        <begin position="1"/>
        <end position="21"/>
    </location>
</feature>
<evidence type="ECO:0000259" key="2">
    <source>
        <dbReference type="Pfam" id="PF00646"/>
    </source>
</evidence>
<dbReference type="VEuPathDB" id="FungiDB:CLCR_07332"/>
<dbReference type="Pfam" id="PF00646">
    <property type="entry name" value="F-box"/>
    <property type="match status" value="1"/>
</dbReference>
<dbReference type="OrthoDB" id="4152170at2759"/>
<dbReference type="Proteomes" id="UP000094526">
    <property type="component" value="Unassembled WGS sequence"/>
</dbReference>
<dbReference type="STRING" id="86049.A0A1C1CNI8"/>
<dbReference type="SUPFAM" id="SSF81383">
    <property type="entry name" value="F-box domain"/>
    <property type="match status" value="1"/>
</dbReference>
<feature type="compositionally biased region" description="Low complexity" evidence="1">
    <location>
        <begin position="286"/>
        <end position="295"/>
    </location>
</feature>
<name>A0A1C1CNI8_9EURO</name>
<feature type="domain" description="F-box" evidence="2">
    <location>
        <begin position="90"/>
        <end position="120"/>
    </location>
</feature>
<keyword evidence="4" id="KW-1185">Reference proteome</keyword>
<accession>A0A1C1CNI8</accession>
<gene>
    <name evidence="3" type="ORF">CLCR_07332</name>
</gene>
<dbReference type="InterPro" id="IPR036047">
    <property type="entry name" value="F-box-like_dom_sf"/>
</dbReference>
<evidence type="ECO:0000313" key="4">
    <source>
        <dbReference type="Proteomes" id="UP000094526"/>
    </source>
</evidence>
<feature type="compositionally biased region" description="Polar residues" evidence="1">
    <location>
        <begin position="260"/>
        <end position="283"/>
    </location>
</feature>
<feature type="region of interest" description="Disordered" evidence="1">
    <location>
        <begin position="210"/>
        <end position="297"/>
    </location>
</feature>
<reference evidence="4" key="1">
    <citation type="submission" date="2015-07" db="EMBL/GenBank/DDBJ databases">
        <authorList>
            <person name="Teixeira M.M."/>
            <person name="Souza R.C."/>
            <person name="Almeida L.G."/>
            <person name="Vicente V.A."/>
            <person name="de Hoog S."/>
            <person name="Bocca A.L."/>
            <person name="de Almeida S.R."/>
            <person name="Vasconcelos A.T."/>
            <person name="Felipe M.S."/>
        </authorList>
    </citation>
    <scope>NUCLEOTIDE SEQUENCE [LARGE SCALE GENOMIC DNA]</scope>
    <source>
        <strain evidence="4">KSF</strain>
    </source>
</reference>
<dbReference type="EMBL" id="LGRB01000010">
    <property type="protein sequence ID" value="OCT50076.1"/>
    <property type="molecule type" value="Genomic_DNA"/>
</dbReference>